<evidence type="ECO:0000313" key="1">
    <source>
        <dbReference type="EMBL" id="CAI9914310.1"/>
    </source>
</evidence>
<name>A0AA86N7I4_9EUKA</name>
<reference evidence="3 5" key="2">
    <citation type="submission" date="2024-07" db="EMBL/GenBank/DDBJ databases">
        <authorList>
            <person name="Akdeniz Z."/>
        </authorList>
    </citation>
    <scope>NUCLEOTIDE SEQUENCE [LARGE SCALE GENOMIC DNA]</scope>
</reference>
<dbReference type="EMBL" id="CAXDID020000413">
    <property type="protein sequence ID" value="CAL6088946.1"/>
    <property type="molecule type" value="Genomic_DNA"/>
</dbReference>
<dbReference type="AlphaFoldDB" id="A0AA86N7I4"/>
<accession>A0AA86N7I4</accession>
<evidence type="ECO:0000313" key="3">
    <source>
        <dbReference type="EMBL" id="CAL6088946.1"/>
    </source>
</evidence>
<comment type="caution">
    <text evidence="1">The sequence shown here is derived from an EMBL/GenBank/DDBJ whole genome shotgun (WGS) entry which is preliminary data.</text>
</comment>
<evidence type="ECO:0000313" key="4">
    <source>
        <dbReference type="EMBL" id="CAL6089712.1"/>
    </source>
</evidence>
<dbReference type="EMBL" id="CATOUU010000047">
    <property type="protein sequence ID" value="CAI9914310.1"/>
    <property type="molecule type" value="Genomic_DNA"/>
</dbReference>
<dbReference type="Proteomes" id="UP001642409">
    <property type="component" value="Unassembled WGS sequence"/>
</dbReference>
<evidence type="ECO:0000313" key="2">
    <source>
        <dbReference type="EMBL" id="CAI9934662.1"/>
    </source>
</evidence>
<evidence type="ECO:0000313" key="5">
    <source>
        <dbReference type="Proteomes" id="UP001642409"/>
    </source>
</evidence>
<reference evidence="1" key="1">
    <citation type="submission" date="2023-06" db="EMBL/GenBank/DDBJ databases">
        <authorList>
            <person name="Kurt Z."/>
        </authorList>
    </citation>
    <scope>NUCLEOTIDE SEQUENCE</scope>
</reference>
<protein>
    <submittedName>
        <fullName evidence="1">Uncharacterized protein</fullName>
    </submittedName>
</protein>
<proteinExistence type="predicted"/>
<dbReference type="EMBL" id="CAXDID020000421">
    <property type="protein sequence ID" value="CAL6089712.1"/>
    <property type="molecule type" value="Genomic_DNA"/>
</dbReference>
<keyword evidence="5" id="KW-1185">Reference proteome</keyword>
<gene>
    <name evidence="1" type="ORF">HINF_LOCUS1955</name>
    <name evidence="2" type="ORF">HINF_LOCUS22307</name>
    <name evidence="3" type="ORF">HINF_LOCUS64431</name>
    <name evidence="4" type="ORF">HINF_LOCUS64963</name>
</gene>
<sequence>MLRLQIPKTDIYEVSLGSFSPSYVPTTSYCIQSENETMVIENALRFKLVQSLLKDSISLIESAGDDVYIKTIKPSIPQIDLLITSATFIFKYNQKIKKQPRTYNTNTDFVPFEEQLTQCDRTIVQVNCFHSDKAILIDSQLLIIARKLQAYITAHFNQLQTNSLSISEYLQHLIQILYFQQYKLQKQPSYQREAFNYTDYLRSQQAWKIDGYSPDYPNATQQNKQYQGIPILFQSQADCGLLLDKQMLVFAVSGYIQSFCKAVIVSSDYNACKQLCFILQRLTPIDIKVDLDFKQSQDEIVNGLNLQIVEHIDDIHMNLSGSYCIVDLKTNRIIFTEEAVLSEELVKTVENYFKMVQNVELRFKQAITQQFKIDIVRLVQFE</sequence>
<dbReference type="EMBL" id="CATOUU010000582">
    <property type="protein sequence ID" value="CAI9934662.1"/>
    <property type="molecule type" value="Genomic_DNA"/>
</dbReference>
<organism evidence="1">
    <name type="scientific">Hexamita inflata</name>
    <dbReference type="NCBI Taxonomy" id="28002"/>
    <lineage>
        <taxon>Eukaryota</taxon>
        <taxon>Metamonada</taxon>
        <taxon>Diplomonadida</taxon>
        <taxon>Hexamitidae</taxon>
        <taxon>Hexamitinae</taxon>
        <taxon>Hexamita</taxon>
    </lineage>
</organism>